<gene>
    <name evidence="3" type="ORF">PDIGIT_LOCUS11840</name>
</gene>
<feature type="transmembrane region" description="Helical" evidence="2">
    <location>
        <begin position="59"/>
        <end position="77"/>
    </location>
</feature>
<keyword evidence="2" id="KW-0472">Membrane</keyword>
<evidence type="ECO:0000313" key="4">
    <source>
        <dbReference type="Proteomes" id="UP001152607"/>
    </source>
</evidence>
<feature type="region of interest" description="Disordered" evidence="1">
    <location>
        <begin position="174"/>
        <end position="194"/>
    </location>
</feature>
<proteinExistence type="predicted"/>
<evidence type="ECO:0008006" key="5">
    <source>
        <dbReference type="Google" id="ProtNLM"/>
    </source>
</evidence>
<feature type="compositionally biased region" description="Low complexity" evidence="1">
    <location>
        <begin position="174"/>
        <end position="193"/>
    </location>
</feature>
<sequence length="222" mass="23442">MFAFLSSLPSISLQTPITRFGFFSSLFCARTVYPLFLINTYFYTSRPRQVELYRSQSTMRFAVALAAVFAGLAAAQTTTSPSTAAPSSDICAQDIVDSCVAQFKTRIDKCNEKPNDWVCLCDENTNLLTCYNNCPKSPDRSPVENSATQFCNAAAPLKASMSSVAATAVKTSASSSSTSGASATSSSPIASSSLQPERNAAEALGIPVGGVFAFVLGMANVL</sequence>
<keyword evidence="2" id="KW-0812">Transmembrane</keyword>
<dbReference type="EMBL" id="CAOQHR010000008">
    <property type="protein sequence ID" value="CAI6338707.1"/>
    <property type="molecule type" value="Genomic_DNA"/>
</dbReference>
<accession>A0A9W4XXY7</accession>
<name>A0A9W4XXY7_9PLEO</name>
<dbReference type="OrthoDB" id="2507140at2759"/>
<keyword evidence="4" id="KW-1185">Reference proteome</keyword>
<keyword evidence="2" id="KW-1133">Transmembrane helix</keyword>
<evidence type="ECO:0000256" key="2">
    <source>
        <dbReference type="SAM" id="Phobius"/>
    </source>
</evidence>
<evidence type="ECO:0000313" key="3">
    <source>
        <dbReference type="EMBL" id="CAI6338707.1"/>
    </source>
</evidence>
<organism evidence="3 4">
    <name type="scientific">Periconia digitata</name>
    <dbReference type="NCBI Taxonomy" id="1303443"/>
    <lineage>
        <taxon>Eukaryota</taxon>
        <taxon>Fungi</taxon>
        <taxon>Dikarya</taxon>
        <taxon>Ascomycota</taxon>
        <taxon>Pezizomycotina</taxon>
        <taxon>Dothideomycetes</taxon>
        <taxon>Pleosporomycetidae</taxon>
        <taxon>Pleosporales</taxon>
        <taxon>Massarineae</taxon>
        <taxon>Periconiaceae</taxon>
        <taxon>Periconia</taxon>
    </lineage>
</organism>
<dbReference type="Proteomes" id="UP001152607">
    <property type="component" value="Unassembled WGS sequence"/>
</dbReference>
<feature type="transmembrane region" description="Helical" evidence="2">
    <location>
        <begin position="20"/>
        <end position="38"/>
    </location>
</feature>
<dbReference type="AlphaFoldDB" id="A0A9W4XXY7"/>
<comment type="caution">
    <text evidence="3">The sequence shown here is derived from an EMBL/GenBank/DDBJ whole genome shotgun (WGS) entry which is preliminary data.</text>
</comment>
<protein>
    <recommendedName>
        <fullName evidence="5">GPI anchored serine-threonine rich protein</fullName>
    </recommendedName>
</protein>
<reference evidence="3" key="1">
    <citation type="submission" date="2023-01" db="EMBL/GenBank/DDBJ databases">
        <authorList>
            <person name="Van Ghelder C."/>
            <person name="Rancurel C."/>
        </authorList>
    </citation>
    <scope>NUCLEOTIDE SEQUENCE</scope>
    <source>
        <strain evidence="3">CNCM I-4278</strain>
    </source>
</reference>
<evidence type="ECO:0000256" key="1">
    <source>
        <dbReference type="SAM" id="MobiDB-lite"/>
    </source>
</evidence>